<dbReference type="EC" id="2.5.1.18" evidence="3"/>
<evidence type="ECO:0000256" key="1">
    <source>
        <dbReference type="ARBA" id="ARBA00003701"/>
    </source>
</evidence>
<dbReference type="InterPro" id="IPR004046">
    <property type="entry name" value="GST_C"/>
</dbReference>
<evidence type="ECO:0000313" key="7">
    <source>
        <dbReference type="Proteomes" id="UP000694865"/>
    </source>
</evidence>
<dbReference type="SUPFAM" id="SSF47616">
    <property type="entry name" value="GST C-terminal domain-like"/>
    <property type="match status" value="1"/>
</dbReference>
<gene>
    <name evidence="8" type="primary">LOC100373796</name>
</gene>
<dbReference type="PANTHER" id="PTHR11571:SF222">
    <property type="entry name" value="GLUTATHIONE TRANSFERASE"/>
    <property type="match status" value="1"/>
</dbReference>
<dbReference type="PROSITE" id="PS50405">
    <property type="entry name" value="GST_CTER"/>
    <property type="match status" value="1"/>
</dbReference>
<evidence type="ECO:0000256" key="3">
    <source>
        <dbReference type="ARBA" id="ARBA00012452"/>
    </source>
</evidence>
<dbReference type="Gene3D" id="1.20.1050.130">
    <property type="match status" value="1"/>
</dbReference>
<accession>A0ABM0N0X3</accession>
<keyword evidence="4" id="KW-0808">Transferase</keyword>
<dbReference type="Pfam" id="PF14497">
    <property type="entry name" value="GST_C_3"/>
    <property type="match status" value="1"/>
</dbReference>
<organism evidence="7 8">
    <name type="scientific">Saccoglossus kowalevskii</name>
    <name type="common">Acorn worm</name>
    <dbReference type="NCBI Taxonomy" id="10224"/>
    <lineage>
        <taxon>Eukaryota</taxon>
        <taxon>Metazoa</taxon>
        <taxon>Hemichordata</taxon>
        <taxon>Enteropneusta</taxon>
        <taxon>Harrimaniidae</taxon>
        <taxon>Saccoglossus</taxon>
    </lineage>
</organism>
<dbReference type="InterPro" id="IPR010987">
    <property type="entry name" value="Glutathione-S-Trfase_C-like"/>
</dbReference>
<evidence type="ECO:0000259" key="6">
    <source>
        <dbReference type="PROSITE" id="PS50405"/>
    </source>
</evidence>
<dbReference type="InterPro" id="IPR036282">
    <property type="entry name" value="Glutathione-S-Trfase_C_sf"/>
</dbReference>
<evidence type="ECO:0000256" key="4">
    <source>
        <dbReference type="ARBA" id="ARBA00022679"/>
    </source>
</evidence>
<name>A0ABM0N0X3_SACKO</name>
<dbReference type="GeneID" id="100373796"/>
<protein>
    <recommendedName>
        <fullName evidence="3">glutathione transferase</fullName>
        <ecNumber evidence="3">2.5.1.18</ecNumber>
    </recommendedName>
</protein>
<dbReference type="Proteomes" id="UP000694865">
    <property type="component" value="Unplaced"/>
</dbReference>
<feature type="domain" description="GST C-terminal" evidence="6">
    <location>
        <begin position="1"/>
        <end position="109"/>
    </location>
</feature>
<reference evidence="8" key="1">
    <citation type="submission" date="2025-08" db="UniProtKB">
        <authorList>
            <consortium name="RefSeq"/>
        </authorList>
    </citation>
    <scope>IDENTIFICATION</scope>
    <source>
        <tissue evidence="8">Testes</tissue>
    </source>
</reference>
<evidence type="ECO:0000313" key="8">
    <source>
        <dbReference type="RefSeq" id="XP_006825914.1"/>
    </source>
</evidence>
<dbReference type="InterPro" id="IPR050213">
    <property type="entry name" value="GST_superfamily"/>
</dbReference>
<dbReference type="RefSeq" id="XP_006825914.1">
    <property type="nucleotide sequence ID" value="XM_006825851.1"/>
</dbReference>
<comment type="function">
    <text evidence="1">Conjugation of reduced glutathione to a wide number of exogenous and endogenous hydrophobic electrophiles.</text>
</comment>
<comment type="similarity">
    <text evidence="2">Belongs to the GST superfamily. Mu family.</text>
</comment>
<proteinExistence type="inferred from homology"/>
<keyword evidence="7" id="KW-1185">Reference proteome</keyword>
<dbReference type="PANTHER" id="PTHR11571">
    <property type="entry name" value="GLUTATHIONE S-TRANSFERASE"/>
    <property type="match status" value="1"/>
</dbReference>
<comment type="catalytic activity">
    <reaction evidence="5">
        <text>RX + glutathione = an S-substituted glutathione + a halide anion + H(+)</text>
        <dbReference type="Rhea" id="RHEA:16437"/>
        <dbReference type="ChEBI" id="CHEBI:15378"/>
        <dbReference type="ChEBI" id="CHEBI:16042"/>
        <dbReference type="ChEBI" id="CHEBI:17792"/>
        <dbReference type="ChEBI" id="CHEBI:57925"/>
        <dbReference type="ChEBI" id="CHEBI:90779"/>
        <dbReference type="EC" id="2.5.1.18"/>
    </reaction>
</comment>
<evidence type="ECO:0000256" key="2">
    <source>
        <dbReference type="ARBA" id="ARBA00005861"/>
    </source>
</evidence>
<sequence>MAEQSMDLRNYMVRHFYNPKWEEMKYNFLKTIDEMLAAFSKFLGDNDWYAGKNITFVDFVMYELVDQLLYVDPKVLDKYNNLKAFQSRFETLPKIDAYMKSDRFMKNPLNNPTAFFGMN</sequence>
<evidence type="ECO:0000256" key="5">
    <source>
        <dbReference type="ARBA" id="ARBA00047960"/>
    </source>
</evidence>